<keyword evidence="5" id="KW-0159">Chromosome partition</keyword>
<dbReference type="Pfam" id="PF10345">
    <property type="entry name" value="Cohesin_load"/>
    <property type="match status" value="1"/>
</dbReference>
<dbReference type="EMBL" id="CAACVR010000003">
    <property type="protein sequence ID" value="VEU20287.1"/>
    <property type="molecule type" value="Genomic_DNA"/>
</dbReference>
<evidence type="ECO:0000256" key="7">
    <source>
        <dbReference type="ARBA" id="ARBA00023306"/>
    </source>
</evidence>
<accession>A0A448YHC3</accession>
<dbReference type="PANTHER" id="PTHR21394">
    <property type="entry name" value="MAU2 CHROMATID COHESION FACTOR HOMOLOG"/>
    <property type="match status" value="1"/>
</dbReference>
<sequence>MSVTAPRLVEASNRLLLEAHRLGTASLESEEALNEYYRLIKASLNCLFVVLEQYKYTLDPSTEIRLCYRVSQILFNETMSVDVASEYCVRGIQLCSRSDAFYPLKVRLEVLNFQIQYHLDENEYKRSTLTYLNSLIDRYGTTSADLKVLLTFLKYRYFGMTFSSEQCLAMLKQLADELEGRVSEGNFALYQICRICEIQQMLLQSRPMEDVKKRLGGLVYQLEKHKEVVVPTQFEAILLLLNLLISVQEDDFNECKLKIVKIDTFIRRAKKDDTQWGTTNKFQIDIGIQSFELPLELTWLSFNEFSALSYFFCGVSYLVKAWDGKHRTEKLFSHCHNELDIQETQVGDSAVNVEAMTLRIDFFALLMNGYEMLADLGDETTDLEATINDQLGVLVKYPKLCQFVKDYDEGNFSSQELVAYHNLIPILFYIWAIYHQKNGNFEVAKYFYLKVRKLYSPFENELRTEQFFNDPMLTTFLQSSIGLSGSMTEPKGMNSQLYLISSMNLLTIILHDLELLREAKVAETDDRYPEYMESFSESLKMKELLIRELSNVSNDRKSDLILEQTIQCLQYASGQLSDNPIRVLDTTAGHVAPLLAAMGYYIKGKQYQNEKTKPELDNLNTRIQLFSNSYRQSLKFIPEWRTNKLGYSASLEIYKIMHSYRNYFDRKQVDAVKKNLDGLGGPVK</sequence>
<reference evidence="8 9" key="1">
    <citation type="submission" date="2018-12" db="EMBL/GenBank/DDBJ databases">
        <authorList>
            <person name="Tiukova I."/>
            <person name="Dainat J."/>
        </authorList>
    </citation>
    <scope>NUCLEOTIDE SEQUENCE [LARGE SCALE GENOMIC DNA]</scope>
</reference>
<organism evidence="8 9">
    <name type="scientific">Brettanomyces naardenensis</name>
    <name type="common">Yeast</name>
    <dbReference type="NCBI Taxonomy" id="13370"/>
    <lineage>
        <taxon>Eukaryota</taxon>
        <taxon>Fungi</taxon>
        <taxon>Dikarya</taxon>
        <taxon>Ascomycota</taxon>
        <taxon>Saccharomycotina</taxon>
        <taxon>Pichiomycetes</taxon>
        <taxon>Pichiales</taxon>
        <taxon>Pichiaceae</taxon>
        <taxon>Brettanomyces</taxon>
    </lineage>
</organism>
<name>A0A448YHC3_BRENA</name>
<dbReference type="AlphaFoldDB" id="A0A448YHC3"/>
<evidence type="ECO:0000313" key="9">
    <source>
        <dbReference type="Proteomes" id="UP000290900"/>
    </source>
</evidence>
<evidence type="ECO:0000256" key="4">
    <source>
        <dbReference type="ARBA" id="ARBA00022776"/>
    </source>
</evidence>
<dbReference type="STRING" id="13370.A0A448YHC3"/>
<proteinExistence type="inferred from homology"/>
<evidence type="ECO:0000256" key="5">
    <source>
        <dbReference type="ARBA" id="ARBA00022829"/>
    </source>
</evidence>
<dbReference type="InParanoid" id="A0A448YHC3"/>
<comment type="subcellular location">
    <subcellularLocation>
        <location evidence="1">Nucleus</location>
    </subcellularLocation>
</comment>
<keyword evidence="6" id="KW-0539">Nucleus</keyword>
<evidence type="ECO:0000256" key="1">
    <source>
        <dbReference type="ARBA" id="ARBA00004123"/>
    </source>
</evidence>
<dbReference type="GO" id="GO:0007059">
    <property type="term" value="P:chromosome segregation"/>
    <property type="evidence" value="ECO:0007669"/>
    <property type="project" value="UniProtKB-KW"/>
</dbReference>
<protein>
    <submittedName>
        <fullName evidence="8">DEKNAAC101126</fullName>
    </submittedName>
</protein>
<evidence type="ECO:0000256" key="6">
    <source>
        <dbReference type="ARBA" id="ARBA00023242"/>
    </source>
</evidence>
<dbReference type="GO" id="GO:0051301">
    <property type="term" value="P:cell division"/>
    <property type="evidence" value="ECO:0007669"/>
    <property type="project" value="UniProtKB-KW"/>
</dbReference>
<evidence type="ECO:0000313" key="8">
    <source>
        <dbReference type="EMBL" id="VEU20287.1"/>
    </source>
</evidence>
<keyword evidence="3" id="KW-0132">Cell division</keyword>
<dbReference type="InterPro" id="IPR019440">
    <property type="entry name" value="MAU2"/>
</dbReference>
<comment type="similarity">
    <text evidence="2">Belongs to the SCC4/mau-2 family.</text>
</comment>
<evidence type="ECO:0000256" key="2">
    <source>
        <dbReference type="ARBA" id="ARBA00008585"/>
    </source>
</evidence>
<gene>
    <name evidence="8" type="ORF">BRENAR_LOCUS1022</name>
</gene>
<evidence type="ECO:0000256" key="3">
    <source>
        <dbReference type="ARBA" id="ARBA00022618"/>
    </source>
</evidence>
<keyword evidence="7" id="KW-0131">Cell cycle</keyword>
<dbReference type="Proteomes" id="UP000290900">
    <property type="component" value="Unassembled WGS sequence"/>
</dbReference>
<dbReference type="GO" id="GO:0007064">
    <property type="term" value="P:mitotic sister chromatid cohesion"/>
    <property type="evidence" value="ECO:0007669"/>
    <property type="project" value="InterPro"/>
</dbReference>
<dbReference type="GO" id="GO:0005634">
    <property type="term" value="C:nucleus"/>
    <property type="evidence" value="ECO:0007669"/>
    <property type="project" value="UniProtKB-SubCell"/>
</dbReference>
<keyword evidence="4" id="KW-0498">Mitosis</keyword>
<keyword evidence="9" id="KW-1185">Reference proteome</keyword>
<dbReference type="OrthoDB" id="5565328at2759"/>